<dbReference type="Proteomes" id="UP000237865">
    <property type="component" value="Unassembled WGS sequence"/>
</dbReference>
<dbReference type="RefSeq" id="WP_028126301.1">
    <property type="nucleotide sequence ID" value="NZ_PHNE01000002.1"/>
</dbReference>
<proteinExistence type="predicted"/>
<organism evidence="4 5">
    <name type="scientific">Williamsoniiplasma lucivorax</name>
    <dbReference type="NCBI Taxonomy" id="209274"/>
    <lineage>
        <taxon>Bacteria</taxon>
        <taxon>Bacillati</taxon>
        <taxon>Mycoplasmatota</taxon>
        <taxon>Mollicutes</taxon>
        <taxon>Entomoplasmatales</taxon>
        <taxon>Williamsoniiplasma</taxon>
    </lineage>
</organism>
<dbReference type="PANTHER" id="PTHR45953">
    <property type="entry name" value="IDURONATE 2-SULFATASE"/>
    <property type="match status" value="1"/>
</dbReference>
<accession>A0A2S5RE11</accession>
<dbReference type="GO" id="GO:0008484">
    <property type="term" value="F:sulfuric ester hydrolase activity"/>
    <property type="evidence" value="ECO:0007669"/>
    <property type="project" value="TreeGrafter"/>
</dbReference>
<dbReference type="SUPFAM" id="SSF53649">
    <property type="entry name" value="Alkaline phosphatase-like"/>
    <property type="match status" value="1"/>
</dbReference>
<evidence type="ECO:0000256" key="1">
    <source>
        <dbReference type="ARBA" id="ARBA00022723"/>
    </source>
</evidence>
<name>A0A2S5RE11_9MOLU</name>
<dbReference type="PANTHER" id="PTHR45953:SF1">
    <property type="entry name" value="IDURONATE 2-SULFATASE"/>
    <property type="match status" value="1"/>
</dbReference>
<feature type="domain" description="Sulfatase N-terminal" evidence="3">
    <location>
        <begin position="4"/>
        <end position="335"/>
    </location>
</feature>
<dbReference type="CDD" id="cd16148">
    <property type="entry name" value="sulfatase_like"/>
    <property type="match status" value="1"/>
</dbReference>
<dbReference type="STRING" id="1399797.GCA_000518285_00002"/>
<dbReference type="GO" id="GO:0005737">
    <property type="term" value="C:cytoplasm"/>
    <property type="evidence" value="ECO:0007669"/>
    <property type="project" value="TreeGrafter"/>
</dbReference>
<dbReference type="Pfam" id="PF00884">
    <property type="entry name" value="Sulfatase"/>
    <property type="match status" value="1"/>
</dbReference>
<evidence type="ECO:0000313" key="4">
    <source>
        <dbReference type="EMBL" id="PPE05544.1"/>
    </source>
</evidence>
<reference evidence="4 5" key="1">
    <citation type="submission" date="2017-11" db="EMBL/GenBank/DDBJ databases">
        <title>Genome sequence of Entomoplasma lucivorax PIPN-2 (ATCC 49196).</title>
        <authorList>
            <person name="Lo W.-S."/>
            <person name="Gasparich G.E."/>
            <person name="Kuo C.-H."/>
        </authorList>
    </citation>
    <scope>NUCLEOTIDE SEQUENCE [LARGE SCALE GENOMIC DNA]</scope>
    <source>
        <strain evidence="4 5">PIPN-2</strain>
    </source>
</reference>
<dbReference type="AlphaFoldDB" id="A0A2S5RE11"/>
<evidence type="ECO:0000256" key="2">
    <source>
        <dbReference type="ARBA" id="ARBA00022801"/>
    </source>
</evidence>
<dbReference type="EMBL" id="PHNE01000002">
    <property type="protein sequence ID" value="PPE05544.1"/>
    <property type="molecule type" value="Genomic_DNA"/>
</dbReference>
<keyword evidence="5" id="KW-1185">Reference proteome</keyword>
<evidence type="ECO:0000259" key="3">
    <source>
        <dbReference type="Pfam" id="PF00884"/>
    </source>
</evidence>
<gene>
    <name evidence="4" type="ORF">ELUCI_v1c06370</name>
</gene>
<keyword evidence="2" id="KW-0378">Hydrolase</keyword>
<protein>
    <submittedName>
        <fullName evidence="4">Sulfatase</fullName>
    </submittedName>
</protein>
<dbReference type="Gene3D" id="3.40.720.10">
    <property type="entry name" value="Alkaline Phosphatase, subunit A"/>
    <property type="match status" value="1"/>
</dbReference>
<keyword evidence="1" id="KW-0479">Metal-binding</keyword>
<dbReference type="GO" id="GO:0046872">
    <property type="term" value="F:metal ion binding"/>
    <property type="evidence" value="ECO:0007669"/>
    <property type="project" value="UniProtKB-KW"/>
</dbReference>
<dbReference type="InterPro" id="IPR017850">
    <property type="entry name" value="Alkaline_phosphatase_core_sf"/>
</dbReference>
<dbReference type="InterPro" id="IPR000917">
    <property type="entry name" value="Sulfatase_N"/>
</dbReference>
<comment type="caution">
    <text evidence="4">The sequence shown here is derived from an EMBL/GenBank/DDBJ whole genome shotgun (WGS) entry which is preliminary data.</text>
</comment>
<sequence length="491" mass="57623">MKAVMIMFDTLTRKFLPNYGNDWVQAPTFKKLSEKMVTFDNFYGGSMPCMPARRELHTGKYNFLHRSWGQLEVFDHSIFEILQNHKIYTHIVTDHSHYWEDGGATYHTRYNTWEGFRGQENDRWMSLKNQIEYNNLNKLNKPKEKIQYNLANRSQLLAEDDYSSVQTIDAGVRFINQYKDEDNWFLQIECFDPHEPFVVPQKYRDLYDLKATDNIPNYPKYQFIDAEANKEEIALMRKEYAALISMIDVHLKKVIDLFDKHNLWVDTMLMINTDHGFSLGEHNFIGKNSAPFYNEVIHIPFLLYVPQFKQLKGTRITEVAQTIDIPLTILEHFQIKNEDDRDGKSIINLLAKQMKNHEAILFGINGGHVGIFDGKYIYMRASAHPNNLPFTQYTLNFNLMRGFLPTQLLQAMELVKGSRFSNNVPVLKINFPMNPFDSYRTGHLLFDLETDQDQLHNLKDAEIEKMMMQKLIAKLKAVDCPIEEFQRLGLD</sequence>
<evidence type="ECO:0000313" key="5">
    <source>
        <dbReference type="Proteomes" id="UP000237865"/>
    </source>
</evidence>